<reference evidence="2" key="1">
    <citation type="journal article" date="2012" name="PLoS ONE">
        <title>Gene sets for utilization of primary and secondary nutrition supplies in the distal gut of endangered iberian lynx.</title>
        <authorList>
            <person name="Alcaide M."/>
            <person name="Messina E."/>
            <person name="Richter M."/>
            <person name="Bargiela R."/>
            <person name="Peplies J."/>
            <person name="Huws S.A."/>
            <person name="Newbold C.J."/>
            <person name="Golyshin P.N."/>
            <person name="Simon M.A."/>
            <person name="Lopez G."/>
            <person name="Yakimov M.M."/>
            <person name="Ferrer M."/>
        </authorList>
    </citation>
    <scope>NUCLEOTIDE SEQUENCE</scope>
</reference>
<gene>
    <name evidence="2" type="ORF">EVA_10969</name>
</gene>
<evidence type="ECO:0000256" key="1">
    <source>
        <dbReference type="SAM" id="Phobius"/>
    </source>
</evidence>
<proteinExistence type="predicted"/>
<keyword evidence="1" id="KW-1133">Transmembrane helix</keyword>
<dbReference type="EMBL" id="AMCI01003171">
    <property type="protein sequence ID" value="EJX00923.1"/>
    <property type="molecule type" value="Genomic_DNA"/>
</dbReference>
<comment type="caution">
    <text evidence="2">The sequence shown here is derived from an EMBL/GenBank/DDBJ whole genome shotgun (WGS) entry which is preliminary data.</text>
</comment>
<feature type="transmembrane region" description="Helical" evidence="1">
    <location>
        <begin position="16"/>
        <end position="36"/>
    </location>
</feature>
<keyword evidence="1" id="KW-0472">Membrane</keyword>
<evidence type="ECO:0000313" key="2">
    <source>
        <dbReference type="EMBL" id="EJX00923.1"/>
    </source>
</evidence>
<keyword evidence="1" id="KW-0812">Transmembrane</keyword>
<dbReference type="AlphaFoldDB" id="J9GGI1"/>
<name>J9GGI1_9ZZZZ</name>
<sequence>MALTGNYAHITAVGKIALSLAMLLGRLEIFTALALLRSDYWKSTKTLVKDRHSKFS</sequence>
<organism evidence="2">
    <name type="scientific">gut metagenome</name>
    <dbReference type="NCBI Taxonomy" id="749906"/>
    <lineage>
        <taxon>unclassified sequences</taxon>
        <taxon>metagenomes</taxon>
        <taxon>organismal metagenomes</taxon>
    </lineage>
</organism>
<protein>
    <submittedName>
        <fullName evidence="2">Uncharacterized protein</fullName>
    </submittedName>
</protein>
<accession>J9GGI1</accession>